<dbReference type="EMBL" id="AZGY01000013">
    <property type="protein sequence ID" value="KZZ93369.1"/>
    <property type="molecule type" value="Genomic_DNA"/>
</dbReference>
<dbReference type="AlphaFoldDB" id="A0A168A233"/>
<protein>
    <submittedName>
        <fullName evidence="5">AAR2 domain containing protein</fullName>
    </submittedName>
</protein>
<dbReference type="InterPro" id="IPR033648">
    <property type="entry name" value="AAR2_C"/>
</dbReference>
<comment type="similarity">
    <text evidence="1">Belongs to the AAR2 family.</text>
</comment>
<keyword evidence="6" id="KW-1185">Reference proteome</keyword>
<dbReference type="CDD" id="cd13778">
    <property type="entry name" value="Aar2_C"/>
    <property type="match status" value="1"/>
</dbReference>
<organism evidence="5 6">
    <name type="scientific">Moelleriella libera RCEF 2490</name>
    <dbReference type="NCBI Taxonomy" id="1081109"/>
    <lineage>
        <taxon>Eukaryota</taxon>
        <taxon>Fungi</taxon>
        <taxon>Dikarya</taxon>
        <taxon>Ascomycota</taxon>
        <taxon>Pezizomycotina</taxon>
        <taxon>Sordariomycetes</taxon>
        <taxon>Hypocreomycetidae</taxon>
        <taxon>Hypocreales</taxon>
        <taxon>Clavicipitaceae</taxon>
        <taxon>Moelleriella</taxon>
    </lineage>
</organism>
<dbReference type="InterPro" id="IPR038516">
    <property type="entry name" value="AAR2_N_sf"/>
</dbReference>
<feature type="region of interest" description="Disordered" evidence="2">
    <location>
        <begin position="1"/>
        <end position="28"/>
    </location>
</feature>
<sequence length="460" mass="51167">MAAAEDSDDRPPPLESSPGDDSCEAGDTSATCRQVDAVSPRRQIHSQATGDAVLIHDLPEVFHVGYDAASFTAQRFTCLKDIPAGPHFLWVAHPSGVAARAGVWLLADGTRPPRTHVLTWDQDHELLRGGASRPGSLDDGREISVDISGRPAPHSQLSDASKARDRLSASEFQANLDTWRQLTSHVTRSVLDRVAGAQEGDGWFVHTLDRAEGASQSRTQSQLERTILIDKTSQHELKFTISRSTRLFRLEPIGPERTSEALDPTTYLLSYVQSAPSSFTDQDLVGELQFSFVVGLLLGNDDCLDQWWFMVLKLVAKSYLLVQKQPLLSAALWRAVTAQIEFGMKWTDSTMFDRTEHNCRELRISLIVYKRRVEEFLHADEGLVHADHLAVSATFSRLESTLAELGWDLSGDYLRKGKVTLEDGEEVELELSELEAEDERGEWAPAIVELNEREQQLLVG</sequence>
<feature type="domain" description="AAR2 C-terminal" evidence="3">
    <location>
        <begin position="246"/>
        <end position="409"/>
    </location>
</feature>
<dbReference type="PANTHER" id="PTHR12689">
    <property type="entry name" value="A1 CISTRON SPLICING FACTOR AAR2-RELATED"/>
    <property type="match status" value="1"/>
</dbReference>
<feature type="region of interest" description="Disordered" evidence="2">
    <location>
        <begin position="128"/>
        <end position="164"/>
    </location>
</feature>
<comment type="caution">
    <text evidence="5">The sequence shown here is derived from an EMBL/GenBank/DDBJ whole genome shotgun (WGS) entry which is preliminary data.</text>
</comment>
<evidence type="ECO:0000256" key="1">
    <source>
        <dbReference type="ARBA" id="ARBA00006281"/>
    </source>
</evidence>
<evidence type="ECO:0000259" key="3">
    <source>
        <dbReference type="Pfam" id="PF05282"/>
    </source>
</evidence>
<dbReference type="OrthoDB" id="201752at2759"/>
<dbReference type="Proteomes" id="UP000078544">
    <property type="component" value="Unassembled WGS sequence"/>
</dbReference>
<dbReference type="Gene3D" id="1.25.40.550">
    <property type="entry name" value="Aar2, C-terminal domain-like"/>
    <property type="match status" value="1"/>
</dbReference>
<dbReference type="CDD" id="cd13777">
    <property type="entry name" value="Aar2_N"/>
    <property type="match status" value="1"/>
</dbReference>
<dbReference type="GO" id="GO:0000244">
    <property type="term" value="P:spliceosomal tri-snRNP complex assembly"/>
    <property type="evidence" value="ECO:0007669"/>
    <property type="project" value="TreeGrafter"/>
</dbReference>
<dbReference type="InterPro" id="IPR033647">
    <property type="entry name" value="Aar2_N"/>
</dbReference>
<feature type="domain" description="AAR2 N-terminal" evidence="4">
    <location>
        <begin position="50"/>
        <end position="196"/>
    </location>
</feature>
<dbReference type="Pfam" id="PF20981">
    <property type="entry name" value="AAR2_1st"/>
    <property type="match status" value="1"/>
</dbReference>
<accession>A0A168A233</accession>
<gene>
    <name evidence="5" type="ORF">AAL_05754</name>
</gene>
<evidence type="ECO:0000313" key="6">
    <source>
        <dbReference type="Proteomes" id="UP000078544"/>
    </source>
</evidence>
<dbReference type="Pfam" id="PF05282">
    <property type="entry name" value="AAR2"/>
    <property type="match status" value="1"/>
</dbReference>
<proteinExistence type="inferred from homology"/>
<dbReference type="Gene3D" id="2.60.34.20">
    <property type="match status" value="1"/>
</dbReference>
<dbReference type="STRING" id="1081109.A0A168A233"/>
<dbReference type="PANTHER" id="PTHR12689:SF4">
    <property type="entry name" value="PROTEIN AAR2 HOMOLOG"/>
    <property type="match status" value="1"/>
</dbReference>
<reference evidence="5 6" key="1">
    <citation type="journal article" date="2016" name="Genome Biol. Evol.">
        <title>Divergent and convergent evolution of fungal pathogenicity.</title>
        <authorList>
            <person name="Shang Y."/>
            <person name="Xiao G."/>
            <person name="Zheng P."/>
            <person name="Cen K."/>
            <person name="Zhan S."/>
            <person name="Wang C."/>
        </authorList>
    </citation>
    <scope>NUCLEOTIDE SEQUENCE [LARGE SCALE GENOMIC DNA]</scope>
    <source>
        <strain evidence="5 6">RCEF 2490</strain>
    </source>
</reference>
<evidence type="ECO:0000313" key="5">
    <source>
        <dbReference type="EMBL" id="KZZ93369.1"/>
    </source>
</evidence>
<dbReference type="InterPro" id="IPR038514">
    <property type="entry name" value="AAR2_C_sf"/>
</dbReference>
<dbReference type="InterPro" id="IPR007946">
    <property type="entry name" value="AAR2"/>
</dbReference>
<name>A0A168A233_9HYPO</name>
<evidence type="ECO:0000259" key="4">
    <source>
        <dbReference type="Pfam" id="PF20981"/>
    </source>
</evidence>
<evidence type="ECO:0000256" key="2">
    <source>
        <dbReference type="SAM" id="MobiDB-lite"/>
    </source>
</evidence>